<keyword evidence="9" id="KW-1185">Reference proteome</keyword>
<dbReference type="GO" id="GO:0008353">
    <property type="term" value="F:RNA polymerase II CTD heptapeptide repeat kinase activity"/>
    <property type="evidence" value="ECO:0007669"/>
    <property type="project" value="TreeGrafter"/>
</dbReference>
<feature type="region of interest" description="Disordered" evidence="6">
    <location>
        <begin position="330"/>
        <end position="400"/>
    </location>
</feature>
<evidence type="ECO:0000256" key="5">
    <source>
        <dbReference type="RuleBase" id="RU000304"/>
    </source>
</evidence>
<dbReference type="InterPro" id="IPR000719">
    <property type="entry name" value="Prot_kinase_dom"/>
</dbReference>
<proteinExistence type="inferred from homology"/>
<dbReference type="Gene3D" id="3.30.200.20">
    <property type="entry name" value="Phosphorylase Kinase, domain 1"/>
    <property type="match status" value="1"/>
</dbReference>
<dbReference type="SMART" id="SM00220">
    <property type="entry name" value="S_TKc"/>
    <property type="match status" value="1"/>
</dbReference>
<evidence type="ECO:0000256" key="3">
    <source>
        <dbReference type="ARBA" id="ARBA00022840"/>
    </source>
</evidence>
<dbReference type="EMBL" id="MDYQ01000661">
    <property type="protein sequence ID" value="PRP73164.1"/>
    <property type="molecule type" value="Genomic_DNA"/>
</dbReference>
<dbReference type="GO" id="GO:0032968">
    <property type="term" value="P:positive regulation of transcription elongation by RNA polymerase II"/>
    <property type="evidence" value="ECO:0007669"/>
    <property type="project" value="TreeGrafter"/>
</dbReference>
<keyword evidence="8" id="KW-0418">Kinase</keyword>
<name>A0A2P6MN72_9EUKA</name>
<dbReference type="SUPFAM" id="SSF56112">
    <property type="entry name" value="Protein kinase-like (PK-like)"/>
    <property type="match status" value="1"/>
</dbReference>
<keyword evidence="3 4" id="KW-0067">ATP-binding</keyword>
<dbReference type="Proteomes" id="UP000241769">
    <property type="component" value="Unassembled WGS sequence"/>
</dbReference>
<keyword evidence="8" id="KW-0808">Transferase</keyword>
<evidence type="ECO:0000256" key="6">
    <source>
        <dbReference type="SAM" id="MobiDB-lite"/>
    </source>
</evidence>
<evidence type="ECO:0000256" key="1">
    <source>
        <dbReference type="ARBA" id="ARBA00006485"/>
    </source>
</evidence>
<organism evidence="8 9">
    <name type="scientific">Planoprotostelium fungivorum</name>
    <dbReference type="NCBI Taxonomy" id="1890364"/>
    <lineage>
        <taxon>Eukaryota</taxon>
        <taxon>Amoebozoa</taxon>
        <taxon>Evosea</taxon>
        <taxon>Variosea</taxon>
        <taxon>Cavosteliida</taxon>
        <taxon>Cavosteliaceae</taxon>
        <taxon>Planoprotostelium</taxon>
    </lineage>
</organism>
<dbReference type="GO" id="GO:0030332">
    <property type="term" value="F:cyclin binding"/>
    <property type="evidence" value="ECO:0007669"/>
    <property type="project" value="TreeGrafter"/>
</dbReference>
<comment type="caution">
    <text evidence="8">The sequence shown here is derived from an EMBL/GenBank/DDBJ whole genome shotgun (WGS) entry which is preliminary data.</text>
</comment>
<dbReference type="PROSITE" id="PS00107">
    <property type="entry name" value="PROTEIN_KINASE_ATP"/>
    <property type="match status" value="1"/>
</dbReference>
<dbReference type="AlphaFoldDB" id="A0A2P6MN72"/>
<dbReference type="InterPro" id="IPR011009">
    <property type="entry name" value="Kinase-like_dom_sf"/>
</dbReference>
<dbReference type="InterPro" id="IPR008271">
    <property type="entry name" value="Ser/Thr_kinase_AS"/>
</dbReference>
<evidence type="ECO:0000256" key="4">
    <source>
        <dbReference type="PROSITE-ProRule" id="PRU10141"/>
    </source>
</evidence>
<evidence type="ECO:0000313" key="8">
    <source>
        <dbReference type="EMBL" id="PRP73164.1"/>
    </source>
</evidence>
<reference evidence="8 9" key="1">
    <citation type="journal article" date="2018" name="Genome Biol. Evol.">
        <title>Multiple Roots of Fruiting Body Formation in Amoebozoa.</title>
        <authorList>
            <person name="Hillmann F."/>
            <person name="Forbes G."/>
            <person name="Novohradska S."/>
            <person name="Ferling I."/>
            <person name="Riege K."/>
            <person name="Groth M."/>
            <person name="Westermann M."/>
            <person name="Marz M."/>
            <person name="Spaller T."/>
            <person name="Winckler T."/>
            <person name="Schaap P."/>
            <person name="Glockner G."/>
        </authorList>
    </citation>
    <scope>NUCLEOTIDE SEQUENCE [LARGE SCALE GENOMIC DNA]</scope>
    <source>
        <strain evidence="8 9">Jena</strain>
    </source>
</reference>
<dbReference type="GO" id="GO:0008024">
    <property type="term" value="C:cyclin/CDK positive transcription elongation factor complex"/>
    <property type="evidence" value="ECO:0007669"/>
    <property type="project" value="TreeGrafter"/>
</dbReference>
<comment type="similarity">
    <text evidence="1">Belongs to the protein kinase superfamily. CMGC Ser/Thr protein kinase family. CDC2/CDKX subfamily.</text>
</comment>
<dbReference type="STRING" id="1890364.A0A2P6MN72"/>
<feature type="domain" description="Protein kinase" evidence="7">
    <location>
        <begin position="4"/>
        <end position="303"/>
    </location>
</feature>
<accession>A0A2P6MN72</accession>
<dbReference type="GO" id="GO:0005524">
    <property type="term" value="F:ATP binding"/>
    <property type="evidence" value="ECO:0007669"/>
    <property type="project" value="UniProtKB-UniRule"/>
</dbReference>
<dbReference type="Gene3D" id="1.10.510.10">
    <property type="entry name" value="Transferase(Phosphotransferase) domain 1"/>
    <property type="match status" value="1"/>
</dbReference>
<evidence type="ECO:0000313" key="9">
    <source>
        <dbReference type="Proteomes" id="UP000241769"/>
    </source>
</evidence>
<dbReference type="PROSITE" id="PS50011">
    <property type="entry name" value="PROTEIN_KINASE_DOM"/>
    <property type="match status" value="1"/>
</dbReference>
<evidence type="ECO:0000259" key="7">
    <source>
        <dbReference type="PROSITE" id="PS50011"/>
    </source>
</evidence>
<dbReference type="PANTHER" id="PTHR24056:SF497">
    <property type="entry name" value="CYCLIN-DEPENDENT SERINE_THREONINE-PROTEIN KINASE DDB_G0278487-RELATED"/>
    <property type="match status" value="1"/>
</dbReference>
<dbReference type="OrthoDB" id="28397at2759"/>
<dbReference type="InterPro" id="IPR050108">
    <property type="entry name" value="CDK"/>
</dbReference>
<gene>
    <name evidence="8" type="ORF">PROFUN_03478</name>
</gene>
<feature type="compositionally biased region" description="Polar residues" evidence="6">
    <location>
        <begin position="391"/>
        <end position="400"/>
    </location>
</feature>
<keyword evidence="2 4" id="KW-0547">Nucleotide-binding</keyword>
<dbReference type="InParanoid" id="A0A2P6MN72"/>
<feature type="binding site" evidence="4">
    <location>
        <position position="33"/>
    </location>
    <ligand>
        <name>ATP</name>
        <dbReference type="ChEBI" id="CHEBI:30616"/>
    </ligand>
</feature>
<evidence type="ECO:0000256" key="2">
    <source>
        <dbReference type="ARBA" id="ARBA00022741"/>
    </source>
</evidence>
<dbReference type="PANTHER" id="PTHR24056">
    <property type="entry name" value="CELL DIVISION PROTEIN KINASE"/>
    <property type="match status" value="1"/>
</dbReference>
<dbReference type="PROSITE" id="PS00108">
    <property type="entry name" value="PROTEIN_KINASE_ST"/>
    <property type="match status" value="1"/>
</dbReference>
<keyword evidence="5" id="KW-0723">Serine/threonine-protein kinase</keyword>
<dbReference type="InterPro" id="IPR017441">
    <property type="entry name" value="Protein_kinase_ATP_BS"/>
</dbReference>
<sequence length="400" mass="45416">MDKYVILAQVGEGTFGAVYKARSKQTGEIVALKKMYNQNDEEGLSYFALQEIKYLKQLNGSPNVIHLIDSFIHEGENSTDDRRLNLLDVEGIKKACIVVVLPYYESDLVGAQTAFTGIREVKCAMQQILTGISSMHANHVMHRDIKPANMLMRDGEIAIADMGMTTSTNTTSPLPHQVVTLWYRPLELLFGANRYGPEVDVWSCGVLFIELMSRKCPFPGRTEHHQVELILELMGQSYIDQSEGLNKLSLYEKYMPKRELPRNSQLKRIFSSWADDALDLLLKMLCPAKQRWTASQLLDHPFFTNNPSPCSPKDVPKVPAMHEYEMKQKYHNQGRTTQRREEMTHAQGPPNKKQCLPTHAPMPRSQPRSLDKNKLHSGQEGYRHKVPVTGGSRTSEETSN</sequence>
<dbReference type="Pfam" id="PF00069">
    <property type="entry name" value="Pkinase"/>
    <property type="match status" value="1"/>
</dbReference>
<protein>
    <submittedName>
        <fullName evidence="8">Cyclin-dependent kinase C-2-like</fullName>
    </submittedName>
</protein>